<keyword evidence="3 7" id="KW-0963">Cytoplasm</keyword>
<comment type="subcellular location">
    <subcellularLocation>
        <location evidence="1 7">Cytoplasm</location>
    </subcellularLocation>
</comment>
<dbReference type="GO" id="GO:0032259">
    <property type="term" value="P:methylation"/>
    <property type="evidence" value="ECO:0007669"/>
    <property type="project" value="UniProtKB-KW"/>
</dbReference>
<reference evidence="8 9" key="1">
    <citation type="submission" date="2017-07" db="EMBL/GenBank/DDBJ databases">
        <title>Elstera cyanobacteriorum sp. nov., a novel bacterium isolated from cyanobacterial aggregates in a eutrophic lake.</title>
        <authorList>
            <person name="Cai H."/>
        </authorList>
    </citation>
    <scope>NUCLEOTIDE SEQUENCE [LARGE SCALE GENOMIC DNA]</scope>
    <source>
        <strain evidence="8 9">TH019</strain>
    </source>
</reference>
<comment type="function">
    <text evidence="7">Catalyzes the methyl esterification of L-isoaspartyl residues in peptides and proteins that result from spontaneous decomposition of normal L-aspartyl and L-asparaginyl residues. It plays a role in the repair and/or degradation of damaged proteins.</text>
</comment>
<evidence type="ECO:0000256" key="6">
    <source>
        <dbReference type="ARBA" id="ARBA00022691"/>
    </source>
</evidence>
<dbReference type="CDD" id="cd02440">
    <property type="entry name" value="AdoMet_MTases"/>
    <property type="match status" value="1"/>
</dbReference>
<dbReference type="Proteomes" id="UP000216361">
    <property type="component" value="Unassembled WGS sequence"/>
</dbReference>
<organism evidence="8 9">
    <name type="scientific">Elstera cyanobacteriorum</name>
    <dbReference type="NCBI Taxonomy" id="2022747"/>
    <lineage>
        <taxon>Bacteria</taxon>
        <taxon>Pseudomonadati</taxon>
        <taxon>Pseudomonadota</taxon>
        <taxon>Alphaproteobacteria</taxon>
        <taxon>Rhodospirillales</taxon>
        <taxon>Rhodospirillaceae</taxon>
        <taxon>Elstera</taxon>
    </lineage>
</organism>
<dbReference type="NCBIfam" id="NF001453">
    <property type="entry name" value="PRK00312.1"/>
    <property type="match status" value="1"/>
</dbReference>
<dbReference type="EC" id="2.1.1.77" evidence="7"/>
<evidence type="ECO:0000256" key="7">
    <source>
        <dbReference type="HAMAP-Rule" id="MF_00090"/>
    </source>
</evidence>
<keyword evidence="5 7" id="KW-0808">Transferase</keyword>
<keyword evidence="4 7" id="KW-0489">Methyltransferase</keyword>
<dbReference type="Pfam" id="PF01135">
    <property type="entry name" value="PCMT"/>
    <property type="match status" value="1"/>
</dbReference>
<evidence type="ECO:0000256" key="3">
    <source>
        <dbReference type="ARBA" id="ARBA00022490"/>
    </source>
</evidence>
<evidence type="ECO:0000256" key="2">
    <source>
        <dbReference type="ARBA" id="ARBA00005369"/>
    </source>
</evidence>
<evidence type="ECO:0000313" key="8">
    <source>
        <dbReference type="EMBL" id="OYQ18610.1"/>
    </source>
</evidence>
<dbReference type="GO" id="GO:0005737">
    <property type="term" value="C:cytoplasm"/>
    <property type="evidence" value="ECO:0007669"/>
    <property type="project" value="UniProtKB-SubCell"/>
</dbReference>
<dbReference type="OrthoDB" id="9810066at2"/>
<gene>
    <name evidence="7" type="primary">pcm</name>
    <name evidence="8" type="ORF">CHR90_10070</name>
</gene>
<dbReference type="AlphaFoldDB" id="A0A255XQT4"/>
<dbReference type="InterPro" id="IPR000682">
    <property type="entry name" value="PCMT"/>
</dbReference>
<evidence type="ECO:0000313" key="9">
    <source>
        <dbReference type="Proteomes" id="UP000216361"/>
    </source>
</evidence>
<dbReference type="PROSITE" id="PS01279">
    <property type="entry name" value="PCMT"/>
    <property type="match status" value="1"/>
</dbReference>
<dbReference type="Gene3D" id="3.40.50.150">
    <property type="entry name" value="Vaccinia Virus protein VP39"/>
    <property type="match status" value="1"/>
</dbReference>
<evidence type="ECO:0000256" key="1">
    <source>
        <dbReference type="ARBA" id="ARBA00004496"/>
    </source>
</evidence>
<dbReference type="HAMAP" id="MF_00090">
    <property type="entry name" value="PIMT"/>
    <property type="match status" value="1"/>
</dbReference>
<feature type="active site" evidence="7">
    <location>
        <position position="61"/>
    </location>
</feature>
<dbReference type="RefSeq" id="WP_094408873.1">
    <property type="nucleotide sequence ID" value="NZ_BMJZ01000001.1"/>
</dbReference>
<dbReference type="FunFam" id="3.40.50.150:FF:000010">
    <property type="entry name" value="Protein-L-isoaspartate O-methyltransferase"/>
    <property type="match status" value="1"/>
</dbReference>
<evidence type="ECO:0000256" key="5">
    <source>
        <dbReference type="ARBA" id="ARBA00022679"/>
    </source>
</evidence>
<protein>
    <recommendedName>
        <fullName evidence="7">Protein-L-isoaspartate O-methyltransferase</fullName>
        <ecNumber evidence="7">2.1.1.77</ecNumber>
    </recommendedName>
    <alternativeName>
        <fullName evidence="7">L-isoaspartyl protein carboxyl methyltransferase</fullName>
    </alternativeName>
    <alternativeName>
        <fullName evidence="7">Protein L-isoaspartyl methyltransferase</fullName>
    </alternativeName>
    <alternativeName>
        <fullName evidence="7">Protein-beta-aspartate methyltransferase</fullName>
        <shortName evidence="7">PIMT</shortName>
    </alternativeName>
</protein>
<dbReference type="EMBL" id="NOXS01000032">
    <property type="protein sequence ID" value="OYQ18610.1"/>
    <property type="molecule type" value="Genomic_DNA"/>
</dbReference>
<dbReference type="SUPFAM" id="SSF53335">
    <property type="entry name" value="S-adenosyl-L-methionine-dependent methyltransferases"/>
    <property type="match status" value="1"/>
</dbReference>
<dbReference type="GO" id="GO:0030091">
    <property type="term" value="P:protein repair"/>
    <property type="evidence" value="ECO:0007669"/>
    <property type="project" value="UniProtKB-UniRule"/>
</dbReference>
<name>A0A255XQT4_9PROT</name>
<evidence type="ECO:0000256" key="4">
    <source>
        <dbReference type="ARBA" id="ARBA00022603"/>
    </source>
</evidence>
<dbReference type="PANTHER" id="PTHR11579:SF0">
    <property type="entry name" value="PROTEIN-L-ISOASPARTATE(D-ASPARTATE) O-METHYLTRANSFERASE"/>
    <property type="match status" value="1"/>
</dbReference>
<comment type="similarity">
    <text evidence="2 7">Belongs to the methyltransferase superfamily. L-isoaspartyl/D-aspartyl protein methyltransferase family.</text>
</comment>
<sequence>MTAPTPPQDRLLTVLTDAGIRDERVMAAMLRVPRDFFIPSTFREHAFENTALPIGHGQTISQPQVVGIMTEVLRLSDRHKVLEIGTGSGYQTAILAQLCRRVYTIERHKPLLKEAEERLAHLRISNVTAKHGDGGVGWPEQAPFDRIIVTAAAEHEVPRPLLDQLAVGGMMVVPVARSPIDQRLLLVTRHQSEVEVQDLGAVRFVPLISDMLEPSRPQSVAEALSRLTAPRRS</sequence>
<dbReference type="PANTHER" id="PTHR11579">
    <property type="entry name" value="PROTEIN-L-ISOASPARTATE O-METHYLTRANSFERASE"/>
    <property type="match status" value="1"/>
</dbReference>
<dbReference type="GO" id="GO:0004719">
    <property type="term" value="F:protein-L-isoaspartate (D-aspartate) O-methyltransferase activity"/>
    <property type="evidence" value="ECO:0007669"/>
    <property type="project" value="UniProtKB-UniRule"/>
</dbReference>
<keyword evidence="6 7" id="KW-0949">S-adenosyl-L-methionine</keyword>
<proteinExistence type="inferred from homology"/>
<comment type="caution">
    <text evidence="8">The sequence shown here is derived from an EMBL/GenBank/DDBJ whole genome shotgun (WGS) entry which is preliminary data.</text>
</comment>
<keyword evidence="9" id="KW-1185">Reference proteome</keyword>
<accession>A0A255XQT4</accession>
<dbReference type="InterPro" id="IPR029063">
    <property type="entry name" value="SAM-dependent_MTases_sf"/>
</dbReference>
<comment type="catalytic activity">
    <reaction evidence="7">
        <text>[protein]-L-isoaspartate + S-adenosyl-L-methionine = [protein]-L-isoaspartate alpha-methyl ester + S-adenosyl-L-homocysteine</text>
        <dbReference type="Rhea" id="RHEA:12705"/>
        <dbReference type="Rhea" id="RHEA-COMP:12143"/>
        <dbReference type="Rhea" id="RHEA-COMP:12144"/>
        <dbReference type="ChEBI" id="CHEBI:57856"/>
        <dbReference type="ChEBI" id="CHEBI:59789"/>
        <dbReference type="ChEBI" id="CHEBI:90596"/>
        <dbReference type="ChEBI" id="CHEBI:90598"/>
        <dbReference type="EC" id="2.1.1.77"/>
    </reaction>
</comment>
<dbReference type="NCBIfam" id="TIGR00080">
    <property type="entry name" value="pimt"/>
    <property type="match status" value="1"/>
</dbReference>